<evidence type="ECO:0000256" key="2">
    <source>
        <dbReference type="ARBA" id="ARBA00005695"/>
    </source>
</evidence>
<name>A0ABV6M306_9ACTN</name>
<comment type="caution">
    <text evidence="6">The sequence shown here is derived from an EMBL/GenBank/DDBJ whole genome shotgun (WGS) entry which is preliminary data.</text>
</comment>
<feature type="domain" description="Solute-binding protein family 5" evidence="5">
    <location>
        <begin position="98"/>
        <end position="462"/>
    </location>
</feature>
<dbReference type="InterPro" id="IPR039424">
    <property type="entry name" value="SBP_5"/>
</dbReference>
<dbReference type="SUPFAM" id="SSF53850">
    <property type="entry name" value="Periplasmic binding protein-like II"/>
    <property type="match status" value="1"/>
</dbReference>
<protein>
    <submittedName>
        <fullName evidence="6">ABC transporter substrate-binding protein</fullName>
    </submittedName>
</protein>
<dbReference type="Proteomes" id="UP001589867">
    <property type="component" value="Unassembled WGS sequence"/>
</dbReference>
<organism evidence="6 7">
    <name type="scientific">Phytohabitans kaempferiae</name>
    <dbReference type="NCBI Taxonomy" id="1620943"/>
    <lineage>
        <taxon>Bacteria</taxon>
        <taxon>Bacillati</taxon>
        <taxon>Actinomycetota</taxon>
        <taxon>Actinomycetes</taxon>
        <taxon>Micromonosporales</taxon>
        <taxon>Micromonosporaceae</taxon>
    </lineage>
</organism>
<evidence type="ECO:0000256" key="3">
    <source>
        <dbReference type="ARBA" id="ARBA00022448"/>
    </source>
</evidence>
<dbReference type="Gene3D" id="3.10.105.10">
    <property type="entry name" value="Dipeptide-binding Protein, Domain 3"/>
    <property type="match status" value="1"/>
</dbReference>
<evidence type="ECO:0000259" key="5">
    <source>
        <dbReference type="Pfam" id="PF00496"/>
    </source>
</evidence>
<keyword evidence="4" id="KW-0732">Signal</keyword>
<sequence>MIRTVRSVLRPVGAGAVALLLLAVCAWPNVGSGDRTSANGEGFVYLTPAVPQQLDMWNQFEGDGSRIVGYEMGSTLVTPDSAAMPDAACEELPGTDDLEPGLASGWTVTENAIDFTIREGVLSAAGNELTAYDVEWSFERTLENGANGTFSAGLANFRAEDPYEAVDERTFRVHTNGPVTMSVAIFQYLTFMVLDSEEVKAHATPDDPWGNAYLQTHIPNFGPWAIESFTPGTEIVWQRNPNFWNAENAGDYGRFILRAMPESSLRTQVLQVGEAEYAEKLDFADYSFLEKSDDVDVISCLSNYRDTLVLNQATAELADPRVRRAISLAIDRDVLVQGPYRGYGFPADHGVSRVYLDGSAAGAVELDRETAKELLAEAGYPDGIDLALTISSSRPGAHAQPVAVQLKDQLAKVGIDLTLEVIGSASQFINRFNKAQYELMLYMEPPPVADLYYQMNLYNASESYQNTFGYHEAAFEEVLAQLRLPLSEADYAAARDRMSEISADTVPVVYLVDRANTHAFASSVDGYVNSPTGTVNVWALRSTAE</sequence>
<dbReference type="Pfam" id="PF00496">
    <property type="entry name" value="SBP_bac_5"/>
    <property type="match status" value="1"/>
</dbReference>
<evidence type="ECO:0000256" key="1">
    <source>
        <dbReference type="ARBA" id="ARBA00004196"/>
    </source>
</evidence>
<accession>A0ABV6M306</accession>
<keyword evidence="3" id="KW-0813">Transport</keyword>
<dbReference type="InterPro" id="IPR000914">
    <property type="entry name" value="SBP_5_dom"/>
</dbReference>
<dbReference type="InterPro" id="IPR030678">
    <property type="entry name" value="Peptide/Ni-bd"/>
</dbReference>
<dbReference type="PANTHER" id="PTHR30290:SF10">
    <property type="entry name" value="PERIPLASMIC OLIGOPEPTIDE-BINDING PROTEIN-RELATED"/>
    <property type="match status" value="1"/>
</dbReference>
<gene>
    <name evidence="6" type="ORF">ACFFIA_15400</name>
</gene>
<keyword evidence="7" id="KW-1185">Reference proteome</keyword>
<evidence type="ECO:0000313" key="6">
    <source>
        <dbReference type="EMBL" id="MFC0529043.1"/>
    </source>
</evidence>
<dbReference type="PIRSF" id="PIRSF002741">
    <property type="entry name" value="MppA"/>
    <property type="match status" value="1"/>
</dbReference>
<comment type="subcellular location">
    <subcellularLocation>
        <location evidence="1">Cell envelope</location>
    </subcellularLocation>
</comment>
<proteinExistence type="inferred from homology"/>
<dbReference type="PANTHER" id="PTHR30290">
    <property type="entry name" value="PERIPLASMIC BINDING COMPONENT OF ABC TRANSPORTER"/>
    <property type="match status" value="1"/>
</dbReference>
<reference evidence="6 7" key="1">
    <citation type="submission" date="2024-09" db="EMBL/GenBank/DDBJ databases">
        <authorList>
            <person name="Sun Q."/>
            <person name="Mori K."/>
        </authorList>
    </citation>
    <scope>NUCLEOTIDE SEQUENCE [LARGE SCALE GENOMIC DNA]</scope>
    <source>
        <strain evidence="6 7">TBRC 3947</strain>
    </source>
</reference>
<dbReference type="EMBL" id="JBHLUH010000023">
    <property type="protein sequence ID" value="MFC0529043.1"/>
    <property type="molecule type" value="Genomic_DNA"/>
</dbReference>
<dbReference type="RefSeq" id="WP_377251405.1">
    <property type="nucleotide sequence ID" value="NZ_JBHLUH010000023.1"/>
</dbReference>
<evidence type="ECO:0000256" key="4">
    <source>
        <dbReference type="ARBA" id="ARBA00022729"/>
    </source>
</evidence>
<comment type="similarity">
    <text evidence="2">Belongs to the bacterial solute-binding protein 5 family.</text>
</comment>
<dbReference type="Gene3D" id="3.40.190.10">
    <property type="entry name" value="Periplasmic binding protein-like II"/>
    <property type="match status" value="1"/>
</dbReference>
<evidence type="ECO:0000313" key="7">
    <source>
        <dbReference type="Proteomes" id="UP001589867"/>
    </source>
</evidence>